<dbReference type="GO" id="GO:0005737">
    <property type="term" value="C:cytoplasm"/>
    <property type="evidence" value="ECO:0007669"/>
    <property type="project" value="TreeGrafter"/>
</dbReference>
<dbReference type="PANTHER" id="PTHR13812">
    <property type="entry name" value="KETIMINE REDUCTASE MU-CRYSTALLIN"/>
    <property type="match status" value="1"/>
</dbReference>
<dbReference type="AlphaFoldDB" id="A0A0W0ZAV1"/>
<evidence type="ECO:0000313" key="2">
    <source>
        <dbReference type="EMBL" id="KTD66169.1"/>
    </source>
</evidence>
<dbReference type="Gene3D" id="3.30.1780.10">
    <property type="entry name" value="ornithine cyclodeaminase, domain 1"/>
    <property type="match status" value="1"/>
</dbReference>
<dbReference type="Pfam" id="PF02423">
    <property type="entry name" value="OCD_Mu_crystall"/>
    <property type="match status" value="1"/>
</dbReference>
<comment type="similarity">
    <text evidence="1">Belongs to the ornithine cyclodeaminase/mu-crystallin family.</text>
</comment>
<dbReference type="SUPFAM" id="SSF51735">
    <property type="entry name" value="NAD(P)-binding Rossmann-fold domains"/>
    <property type="match status" value="1"/>
</dbReference>
<dbReference type="GO" id="GO:0019752">
    <property type="term" value="P:carboxylic acid metabolic process"/>
    <property type="evidence" value="ECO:0007669"/>
    <property type="project" value="UniProtKB-ARBA"/>
</dbReference>
<dbReference type="OrthoDB" id="9809203at2"/>
<dbReference type="FunFam" id="3.40.50.720:FF:000311">
    <property type="entry name" value="Ornithine cyclodeaminase"/>
    <property type="match status" value="1"/>
</dbReference>
<dbReference type="Gene3D" id="3.40.50.720">
    <property type="entry name" value="NAD(P)-binding Rossmann-like Domain"/>
    <property type="match status" value="1"/>
</dbReference>
<dbReference type="STRING" id="452.Lspi_0232"/>
<name>A0A0W0ZAV1_LEGSP</name>
<dbReference type="PATRIC" id="fig|452.5.peg.255"/>
<evidence type="ECO:0000313" key="3">
    <source>
        <dbReference type="Proteomes" id="UP000054877"/>
    </source>
</evidence>
<dbReference type="PANTHER" id="PTHR13812:SF19">
    <property type="entry name" value="KETIMINE REDUCTASE MU-CRYSTALLIN"/>
    <property type="match status" value="1"/>
</dbReference>
<organism evidence="2 3">
    <name type="scientific">Legionella spiritensis</name>
    <dbReference type="NCBI Taxonomy" id="452"/>
    <lineage>
        <taxon>Bacteria</taxon>
        <taxon>Pseudomonadati</taxon>
        <taxon>Pseudomonadota</taxon>
        <taxon>Gammaproteobacteria</taxon>
        <taxon>Legionellales</taxon>
        <taxon>Legionellaceae</taxon>
        <taxon>Legionella</taxon>
    </lineage>
</organism>
<dbReference type="InterPro" id="IPR003462">
    <property type="entry name" value="ODC_Mu_crystall"/>
</dbReference>
<protein>
    <submittedName>
        <fullName evidence="2">Ornithine cyclodeaminase</fullName>
    </submittedName>
</protein>
<dbReference type="RefSeq" id="WP_058482174.1">
    <property type="nucleotide sequence ID" value="NZ_CAAAII010000008.1"/>
</dbReference>
<reference evidence="2 3" key="1">
    <citation type="submission" date="2015-11" db="EMBL/GenBank/DDBJ databases">
        <title>Genomic analysis of 38 Legionella species identifies large and diverse effector repertoires.</title>
        <authorList>
            <person name="Burstein D."/>
            <person name="Amaro F."/>
            <person name="Zusman T."/>
            <person name="Lifshitz Z."/>
            <person name="Cohen O."/>
            <person name="Gilbert J.A."/>
            <person name="Pupko T."/>
            <person name="Shuman H.A."/>
            <person name="Segal G."/>
        </authorList>
    </citation>
    <scope>NUCLEOTIDE SEQUENCE [LARGE SCALE GENOMIC DNA]</scope>
    <source>
        <strain evidence="2 3">Mt.St.Helens-9</strain>
    </source>
</reference>
<comment type="caution">
    <text evidence="2">The sequence shown here is derived from an EMBL/GenBank/DDBJ whole genome shotgun (WGS) entry which is preliminary data.</text>
</comment>
<dbReference type="InterPro" id="IPR036291">
    <property type="entry name" value="NAD(P)-bd_dom_sf"/>
</dbReference>
<gene>
    <name evidence="2" type="ORF">Lspi_0232</name>
</gene>
<accession>A0A0W0ZAV1</accession>
<dbReference type="Proteomes" id="UP000054877">
    <property type="component" value="Unassembled WGS sequence"/>
</dbReference>
<dbReference type="EMBL" id="LNYX01000002">
    <property type="protein sequence ID" value="KTD66169.1"/>
    <property type="molecule type" value="Genomic_DNA"/>
</dbReference>
<dbReference type="PIRSF" id="PIRSF001439">
    <property type="entry name" value="CryM"/>
    <property type="match status" value="1"/>
</dbReference>
<keyword evidence="3" id="KW-1185">Reference proteome</keyword>
<dbReference type="GO" id="GO:0016491">
    <property type="term" value="F:oxidoreductase activity"/>
    <property type="evidence" value="ECO:0007669"/>
    <property type="project" value="UniProtKB-ARBA"/>
</dbReference>
<dbReference type="InterPro" id="IPR023401">
    <property type="entry name" value="ODC_N"/>
</dbReference>
<sequence>MTFVILTQQEIRQCIGMAQAIEVMETTFRQLYTGRAVMPVRSSVSVASENAMMLTMPAYLEDQHALGLKVVSIFPGNSGREKPVINGAIVLLNSETGEAQAMMEAGFITALRTGAVSGLATKYLAREDAGCVAIIGSGVQAMTQLEAVAAVRPVKEVLIWSRNHQNAVAFAKKIDHRYNVTCPETIRTAVRHADIICTATASSEPFLNYEDIKPDVHINAIGSHTHTMREISNDVMAKATVVVDQVASAMAESGELFAAVNAQCLNPGDIIELGQVVSESNNSFQANMTLFKSVGLAIQDVSIAQYIYEQALQAGLGVTMTL</sequence>
<evidence type="ECO:0000256" key="1">
    <source>
        <dbReference type="ARBA" id="ARBA00008903"/>
    </source>
</evidence>
<proteinExistence type="inferred from homology"/>